<name>A0A0U3GPF4_9CREN</name>
<keyword evidence="1" id="KW-0812">Transmembrane</keyword>
<protein>
    <submittedName>
        <fullName evidence="2">Uncharacterized protein</fullName>
    </submittedName>
</protein>
<dbReference type="EMBL" id="CP013694">
    <property type="protein sequence ID" value="ALU30184.1"/>
    <property type="molecule type" value="Genomic_DNA"/>
</dbReference>
<keyword evidence="1" id="KW-0472">Membrane</keyword>
<reference evidence="2 3" key="1">
    <citation type="submission" date="2015-12" db="EMBL/GenBank/DDBJ databases">
        <title>A stable core within a dynamic pangenome in Sulfolobus acidocaldarius.</title>
        <authorList>
            <person name="Anderson R."/>
            <person name="Kouris A."/>
            <person name="Seward C."/>
            <person name="Campbell K."/>
            <person name="Whitaker R."/>
        </authorList>
    </citation>
    <scope>NUCLEOTIDE SEQUENCE [LARGE SCALE GENOMIC DNA]</scope>
    <source>
        <strain evidence="2 3">GG12-C01-09</strain>
    </source>
</reference>
<evidence type="ECO:0000256" key="1">
    <source>
        <dbReference type="SAM" id="Phobius"/>
    </source>
</evidence>
<sequence length="601" mass="64546">MRNMGFVRRISKFKKAISPALGMIFVLIIIVAVLIPLSILLFSVPTSQQVAAQNSKAVSSIAQQELSEIAVIETPSQLQSIITRNTQFSSTSPIYYALMYYVNNTGSWLYIVILQNNPNVVLNITSILGLNSNGQWVTVNNVFPHLPLLASPNTPGTSLAGYPAYLIRIGGNYVELAVITQLGNIIAVPKYDGGLYQPNGMSAIISLDPNSFHVLQNPSLILLGSPNLSSLIQQYGNTLTFYAFGILPSQNNYISWYYEGPMYILRSSKLFNGNISNAVMSLAPGSTMSVQSNNWNINITGTAKVQLSQFTGKVLFPNGTIKQYNDSSLTVVLNNQAASVLGSGQISVTNTQVLNVTKLTGNIENAIVYLSGNVQPGFTFFTGYMNGTLLSNIAIPIINDLPTGLVLPLITLLSSTIDGLSNLGTLLSSLIEGVSGLGNSAVSSLLPPIIISAEKVTGVNIIYLAAVTPEIITLKGVVYNPTSQLLYINYTYIMLQEYDTLSGVGGPTTLGQIVGMVQVPVNMYVYPGTYQDIDLKVGIPLTLPNVLLNNLLSNSDNQGPATLTLSSTYRVLTIETYTNMGLISSGQFILPSTQPPVSLPD</sequence>
<proteinExistence type="predicted"/>
<evidence type="ECO:0000313" key="2">
    <source>
        <dbReference type="EMBL" id="ALU30184.1"/>
    </source>
</evidence>
<gene>
    <name evidence="2" type="ORF">ATY89_09715</name>
</gene>
<accession>A0A0U3GPF4</accession>
<dbReference type="AlphaFoldDB" id="A0A0U3GPF4"/>
<dbReference type="Proteomes" id="UP000065473">
    <property type="component" value="Chromosome"/>
</dbReference>
<feature type="transmembrane region" description="Helical" evidence="1">
    <location>
        <begin position="21"/>
        <end position="44"/>
    </location>
</feature>
<organism evidence="2 3">
    <name type="scientific">Sulfolobus acidocaldarius</name>
    <dbReference type="NCBI Taxonomy" id="2285"/>
    <lineage>
        <taxon>Archaea</taxon>
        <taxon>Thermoproteota</taxon>
        <taxon>Thermoprotei</taxon>
        <taxon>Sulfolobales</taxon>
        <taxon>Sulfolobaceae</taxon>
        <taxon>Sulfolobus</taxon>
    </lineage>
</organism>
<evidence type="ECO:0000313" key="3">
    <source>
        <dbReference type="Proteomes" id="UP000065473"/>
    </source>
</evidence>
<keyword evidence="1" id="KW-1133">Transmembrane helix</keyword>